<dbReference type="Pfam" id="PF08668">
    <property type="entry name" value="HDOD"/>
    <property type="match status" value="1"/>
</dbReference>
<dbReference type="InterPro" id="IPR014408">
    <property type="entry name" value="dGMP_Pdiesterase_EAL/HD-GYP"/>
</dbReference>
<name>A0A1I0B1D1_9FIRM</name>
<dbReference type="Gene3D" id="1.10.3210.10">
    <property type="entry name" value="Hypothetical protein af1432"/>
    <property type="match status" value="1"/>
</dbReference>
<dbReference type="AlphaFoldDB" id="A0A1I0B1D1"/>
<dbReference type="OrthoDB" id="9804751at2"/>
<dbReference type="Pfam" id="PF00563">
    <property type="entry name" value="EAL"/>
    <property type="match status" value="1"/>
</dbReference>
<dbReference type="InterPro" id="IPR035919">
    <property type="entry name" value="EAL_sf"/>
</dbReference>
<keyword evidence="3" id="KW-1185">Reference proteome</keyword>
<dbReference type="STRING" id="1120990.SAMN03080614_103010"/>
<dbReference type="RefSeq" id="WP_091350952.1">
    <property type="nucleotide sequence ID" value="NZ_FOIF01000030.1"/>
</dbReference>
<dbReference type="Gene3D" id="3.20.20.450">
    <property type="entry name" value="EAL domain"/>
    <property type="match status" value="1"/>
</dbReference>
<dbReference type="SUPFAM" id="SSF141868">
    <property type="entry name" value="EAL domain-like"/>
    <property type="match status" value="1"/>
</dbReference>
<accession>A0A1I0B1D1</accession>
<dbReference type="InterPro" id="IPR001633">
    <property type="entry name" value="EAL_dom"/>
</dbReference>
<dbReference type="Proteomes" id="UP000243819">
    <property type="component" value="Unassembled WGS sequence"/>
</dbReference>
<dbReference type="InterPro" id="IPR052340">
    <property type="entry name" value="RNase_Y/CdgJ"/>
</dbReference>
<dbReference type="EMBL" id="FOIF01000030">
    <property type="protein sequence ID" value="SET00488.1"/>
    <property type="molecule type" value="Genomic_DNA"/>
</dbReference>
<organism evidence="2 3">
    <name type="scientific">Anaerobranca gottschalkii DSM 13577</name>
    <dbReference type="NCBI Taxonomy" id="1120990"/>
    <lineage>
        <taxon>Bacteria</taxon>
        <taxon>Bacillati</taxon>
        <taxon>Bacillota</taxon>
        <taxon>Clostridia</taxon>
        <taxon>Eubacteriales</taxon>
        <taxon>Proteinivoracaceae</taxon>
        <taxon>Anaerobranca</taxon>
    </lineage>
</organism>
<dbReference type="PIRSF" id="PIRSF003180">
    <property type="entry name" value="DiGMPpdiest_YuxH"/>
    <property type="match status" value="1"/>
</dbReference>
<evidence type="ECO:0000259" key="1">
    <source>
        <dbReference type="PROSITE" id="PS51833"/>
    </source>
</evidence>
<protein>
    <submittedName>
        <fullName evidence="2">EAL and modified HD-GYP domain-containing signal transduction protein</fullName>
    </submittedName>
</protein>
<dbReference type="InterPro" id="IPR013976">
    <property type="entry name" value="HDOD"/>
</dbReference>
<reference evidence="3" key="1">
    <citation type="submission" date="2016-10" db="EMBL/GenBank/DDBJ databases">
        <authorList>
            <person name="Varghese N."/>
            <person name="Submissions S."/>
        </authorList>
    </citation>
    <scope>NUCLEOTIDE SEQUENCE [LARGE SCALE GENOMIC DNA]</scope>
    <source>
        <strain evidence="3">DSM 13577</strain>
    </source>
</reference>
<dbReference type="PANTHER" id="PTHR33525:SF4">
    <property type="entry name" value="CYCLIC DI-GMP PHOSPHODIESTERASE CDGJ"/>
    <property type="match status" value="1"/>
</dbReference>
<dbReference type="SUPFAM" id="SSF109604">
    <property type="entry name" value="HD-domain/PDEase-like"/>
    <property type="match status" value="1"/>
</dbReference>
<feature type="domain" description="HDOD" evidence="1">
    <location>
        <begin position="197"/>
        <end position="383"/>
    </location>
</feature>
<gene>
    <name evidence="2" type="ORF">SAMN03080614_103010</name>
</gene>
<sequence>MEVFIARQPIFDRNLSVYGYELLYRNSMDNYYQGNDDNQATAELINNAFFTMDFQKLTDGKKAFINFSQTMLEREIPLLLPKDSTVVEVLENVKLTEEVIKVCEKLKKNGYTIAIDDFVFHQDLQLLLKFIDIVKVEFNKVDYYTQSRAIKKYGHQVFFLAEKIETREDFIKALNLGYQLFQGYFFSKPTILKSNDLVFLNVKLLQMLEELSKVEPNFDKLAEIIQRDLGLTYRLLKLVNSVYFSTRQEIKSVKHALVRMGIVEIKKWIFLMLLIGVKSKENNELVKNCLIRGKMMELLAKEQKLPNPLNYFLTGMFSAIDILLNKRMQDVLDELPLDSEVKQALLGNNNRLKEYLDLVISYEKFIWEKIENSPVLQEIGKDKILKNYIVAIEWAMLLEVV</sequence>
<evidence type="ECO:0000313" key="2">
    <source>
        <dbReference type="EMBL" id="SET00488.1"/>
    </source>
</evidence>
<dbReference type="PROSITE" id="PS51833">
    <property type="entry name" value="HDOD"/>
    <property type="match status" value="1"/>
</dbReference>
<evidence type="ECO:0000313" key="3">
    <source>
        <dbReference type="Proteomes" id="UP000243819"/>
    </source>
</evidence>
<proteinExistence type="predicted"/>
<dbReference type="PANTHER" id="PTHR33525">
    <property type="match status" value="1"/>
</dbReference>